<keyword evidence="6" id="KW-0226">DNA condensation</keyword>
<evidence type="ECO:0000313" key="10">
    <source>
        <dbReference type="EMBL" id="KAJ3647227.1"/>
    </source>
</evidence>
<dbReference type="GO" id="GO:0005737">
    <property type="term" value="C:cytoplasm"/>
    <property type="evidence" value="ECO:0007669"/>
    <property type="project" value="TreeGrafter"/>
</dbReference>
<keyword evidence="11" id="KW-1185">Reference proteome</keyword>
<evidence type="ECO:0000256" key="1">
    <source>
        <dbReference type="ARBA" id="ARBA00004286"/>
    </source>
</evidence>
<evidence type="ECO:0000313" key="11">
    <source>
        <dbReference type="Proteomes" id="UP001168821"/>
    </source>
</evidence>
<proteinExistence type="inferred from homology"/>
<dbReference type="PANTHER" id="PTHR14418:SF5">
    <property type="entry name" value="CONDENSIN COMPLEX SUBUNIT 3"/>
    <property type="match status" value="1"/>
</dbReference>
<dbReference type="InterPro" id="IPR027165">
    <property type="entry name" value="CND3"/>
</dbReference>
<dbReference type="EMBL" id="JALNTZ010000007">
    <property type="protein sequence ID" value="KAJ3647227.1"/>
    <property type="molecule type" value="Genomic_DNA"/>
</dbReference>
<dbReference type="SUPFAM" id="SSF48371">
    <property type="entry name" value="ARM repeat"/>
    <property type="match status" value="1"/>
</dbReference>
<dbReference type="GO" id="GO:0000793">
    <property type="term" value="C:condensed chromosome"/>
    <property type="evidence" value="ECO:0007669"/>
    <property type="project" value="TreeGrafter"/>
</dbReference>
<sequence>MDIDKVEVSNVSEIFDLIQLSSACHLKYALKVKKSIETDPDDELLPLIYKWLQYAFLVDLKEKNVYLDRIINFTVTLATSFKCRQDRQESDESVQIHPILTNIFNFILELSNSTVESHRYWSCTLFNRIFKELEELTEELYENITESMLKRLKDGKAAIRCQAIVALHRLQDPTDKQDPIISEFCELLDSDFNARVRQLCVEKLALNKESILFVINRTRDVDANVRLSAFEKLKSVAKYLKVTQKRDVLQCGLYDSSEKIKKFTTTVLLQYWLESYDDDYLKLIESIRLDACEEDIRITVHLVEQILKALFKSASLDSIVQHISVNDEKIILYENLTWEIVLYYRIVVQFLRQSQDFEDALNNILPELVHFCRYIKGYCDFMKQNEHFYELQYEFTLQQFFLITLTYDVSDTASRRCLNSLAHSLLQNEDMSADLAELVMRNLEKVIPNVNDRSVFVCEMISNIMYSDELGDYEELERKEKEKKHAISQLQSDIISLQEQENRLVHVERNFIEAERVKQEIETNEALLQDLRSVQEKPEPVEKKTDAKTMLKCLNIAEALLRSPTIRKFNPAIATLNNEVINQALVHEDDLVKLRALKCYALCCVIDYRTARYGVHLFSGLMFTPDTDAEVLIISLKVIVDLLTIYGLALVEKNEDEEEEASDSRREEEKKIFLGGTSLTDLIQALADHLEHEDPQVQVTATTGVCILLQYERITSSSLLSRIIIKWANPATDNERLKQFIGLSLNALTRLSNCHTYFDDAVLNTIRTLVYAPRTSALKDIDLDNTVKFMVTLCAMPRQGKQIHSNLAFKICNQMREKPRHKVNLYFSKVLVLLVVPENSARDELLSICDELRDVIQDKTTLKNINKFNTNLSKSLVKLQPVEEEGAIN</sequence>
<keyword evidence="7" id="KW-0131">Cell cycle</keyword>
<evidence type="ECO:0000256" key="5">
    <source>
        <dbReference type="ARBA" id="ARBA00022776"/>
    </source>
</evidence>
<evidence type="ECO:0000256" key="4">
    <source>
        <dbReference type="ARBA" id="ARBA00022618"/>
    </source>
</evidence>
<name>A0AA38M8Z4_9CUCU</name>
<accession>A0AA38M8Z4</accession>
<evidence type="ECO:0000256" key="7">
    <source>
        <dbReference type="ARBA" id="ARBA00023306"/>
    </source>
</evidence>
<evidence type="ECO:0000259" key="9">
    <source>
        <dbReference type="Pfam" id="PF12719"/>
    </source>
</evidence>
<feature type="coiled-coil region" evidence="8">
    <location>
        <begin position="473"/>
        <end position="537"/>
    </location>
</feature>
<comment type="subcellular location">
    <subcellularLocation>
        <location evidence="1">Chromosome</location>
    </subcellularLocation>
</comment>
<reference evidence="10" key="1">
    <citation type="journal article" date="2023" name="G3 (Bethesda)">
        <title>Whole genome assemblies of Zophobas morio and Tenebrio molitor.</title>
        <authorList>
            <person name="Kaur S."/>
            <person name="Stinson S.A."/>
            <person name="diCenzo G.C."/>
        </authorList>
    </citation>
    <scope>NUCLEOTIDE SEQUENCE</scope>
    <source>
        <strain evidence="10">QUZm001</strain>
    </source>
</reference>
<dbReference type="Pfam" id="PF12719">
    <property type="entry name" value="Cnd3"/>
    <property type="match status" value="1"/>
</dbReference>
<dbReference type="InterPro" id="IPR025977">
    <property type="entry name" value="Cnd3_C"/>
</dbReference>
<keyword evidence="8" id="KW-0175">Coiled coil</keyword>
<dbReference type="PANTHER" id="PTHR14418">
    <property type="entry name" value="CONDENSIN COMPLEX SUBUNIT 3-RELATED"/>
    <property type="match status" value="1"/>
</dbReference>
<dbReference type="Gene3D" id="1.25.10.10">
    <property type="entry name" value="Leucine-rich Repeat Variant"/>
    <property type="match status" value="1"/>
</dbReference>
<keyword evidence="5" id="KW-0498">Mitosis</keyword>
<feature type="domain" description="Nuclear condensin complex subunit 3 C-terminal" evidence="9">
    <location>
        <begin position="552"/>
        <end position="834"/>
    </location>
</feature>
<gene>
    <name evidence="10" type="ORF">Zmor_024756</name>
</gene>
<dbReference type="InterPro" id="IPR016024">
    <property type="entry name" value="ARM-type_fold"/>
</dbReference>
<keyword evidence="3" id="KW-0158">Chromosome</keyword>
<evidence type="ECO:0000256" key="6">
    <source>
        <dbReference type="ARBA" id="ARBA00023067"/>
    </source>
</evidence>
<evidence type="ECO:0000256" key="8">
    <source>
        <dbReference type="SAM" id="Coils"/>
    </source>
</evidence>
<protein>
    <recommendedName>
        <fullName evidence="9">Nuclear condensin complex subunit 3 C-terminal domain-containing protein</fullName>
    </recommendedName>
</protein>
<dbReference type="AlphaFoldDB" id="A0AA38M8Z4"/>
<keyword evidence="4" id="KW-0132">Cell division</keyword>
<comment type="similarity">
    <text evidence="2">Belongs to the CND3 (condensin subunit 3) family.</text>
</comment>
<dbReference type="GO" id="GO:0000796">
    <property type="term" value="C:condensin complex"/>
    <property type="evidence" value="ECO:0007669"/>
    <property type="project" value="InterPro"/>
</dbReference>
<organism evidence="10 11">
    <name type="scientific">Zophobas morio</name>
    <dbReference type="NCBI Taxonomy" id="2755281"/>
    <lineage>
        <taxon>Eukaryota</taxon>
        <taxon>Metazoa</taxon>
        <taxon>Ecdysozoa</taxon>
        <taxon>Arthropoda</taxon>
        <taxon>Hexapoda</taxon>
        <taxon>Insecta</taxon>
        <taxon>Pterygota</taxon>
        <taxon>Neoptera</taxon>
        <taxon>Endopterygota</taxon>
        <taxon>Coleoptera</taxon>
        <taxon>Polyphaga</taxon>
        <taxon>Cucujiformia</taxon>
        <taxon>Tenebrionidae</taxon>
        <taxon>Zophobas</taxon>
    </lineage>
</organism>
<comment type="caution">
    <text evidence="10">The sequence shown here is derived from an EMBL/GenBank/DDBJ whole genome shotgun (WGS) entry which is preliminary data.</text>
</comment>
<evidence type="ECO:0000256" key="3">
    <source>
        <dbReference type="ARBA" id="ARBA00022454"/>
    </source>
</evidence>
<dbReference type="Proteomes" id="UP001168821">
    <property type="component" value="Unassembled WGS sequence"/>
</dbReference>
<dbReference type="GO" id="GO:0051301">
    <property type="term" value="P:cell division"/>
    <property type="evidence" value="ECO:0007669"/>
    <property type="project" value="UniProtKB-KW"/>
</dbReference>
<dbReference type="GO" id="GO:0007076">
    <property type="term" value="P:mitotic chromosome condensation"/>
    <property type="evidence" value="ECO:0007669"/>
    <property type="project" value="InterPro"/>
</dbReference>
<dbReference type="InterPro" id="IPR011989">
    <property type="entry name" value="ARM-like"/>
</dbReference>
<evidence type="ECO:0000256" key="2">
    <source>
        <dbReference type="ARBA" id="ARBA00006533"/>
    </source>
</evidence>